<reference evidence="5 6" key="1">
    <citation type="journal article" date="2016" name="Nat. Commun.">
        <title>Thousands of microbial genomes shed light on interconnected biogeochemical processes in an aquifer system.</title>
        <authorList>
            <person name="Anantharaman K."/>
            <person name="Brown C.T."/>
            <person name="Hug L.A."/>
            <person name="Sharon I."/>
            <person name="Castelle C.J."/>
            <person name="Probst A.J."/>
            <person name="Thomas B.C."/>
            <person name="Singh A."/>
            <person name="Wilkins M.J."/>
            <person name="Karaoz U."/>
            <person name="Brodie E.L."/>
            <person name="Williams K.H."/>
            <person name="Hubbard S.S."/>
            <person name="Banfield J.F."/>
        </authorList>
    </citation>
    <scope>NUCLEOTIDE SEQUENCE [LARGE SCALE GENOMIC DNA]</scope>
</reference>
<evidence type="ECO:0000313" key="6">
    <source>
        <dbReference type="Proteomes" id="UP000176665"/>
    </source>
</evidence>
<evidence type="ECO:0000259" key="4">
    <source>
        <dbReference type="PROSITE" id="PS51459"/>
    </source>
</evidence>
<comment type="caution">
    <text evidence="5">The sequence shown here is derived from an EMBL/GenBank/DDBJ whole genome shotgun (WGS) entry which is preliminary data.</text>
</comment>
<proteinExistence type="predicted"/>
<dbReference type="PROSITE" id="PS51459">
    <property type="entry name" value="FIDO"/>
    <property type="match status" value="1"/>
</dbReference>
<evidence type="ECO:0000256" key="3">
    <source>
        <dbReference type="PIRSR" id="PIRSR640198-3"/>
    </source>
</evidence>
<keyword evidence="2" id="KW-0067">ATP-binding</keyword>
<dbReference type="PANTHER" id="PTHR13504">
    <property type="entry name" value="FIDO DOMAIN-CONTAINING PROTEIN DDB_G0283145"/>
    <property type="match status" value="1"/>
</dbReference>
<sequence length="330" mass="38264">MKIPPDFIITTEILKLLSQIESLRLLFKSLPIKTELKNKIERVSLLKSSLYSARIEGNPLTFEQVKDPYLSKNNKKIEVFNILYAIKYLDSYVQSGSFLDLSLILKLHSIVMKDLSASSGFFRTEPGAIFNQAGVAVYVAPDPLKIKELIEQLLTYSNSTSDFPVLQALITHLCFEKIHPYEDGNGRIGRLLIWAILKSKGYDFPAFIPIEEYIDNNRNSYYFHLDQGMKETEEYLKFMLEAFEIEAEKIKDEILNDTNQDTDIILPPRQEEIFAIIKDHLNVSFDFISRRFYKVPARTLRYDLKKLAEKGQIVKVGKTRGSFYRVKKMY</sequence>
<feature type="active site" evidence="1">
    <location>
        <position position="179"/>
    </location>
</feature>
<feature type="site" description="Important for autoinhibition of adenylyltransferase activity" evidence="3">
    <location>
        <position position="56"/>
    </location>
</feature>
<dbReference type="InterPro" id="IPR036597">
    <property type="entry name" value="Fido-like_dom_sf"/>
</dbReference>
<dbReference type="EMBL" id="MFJA01000067">
    <property type="protein sequence ID" value="OGG02268.1"/>
    <property type="molecule type" value="Genomic_DNA"/>
</dbReference>
<evidence type="ECO:0000313" key="5">
    <source>
        <dbReference type="EMBL" id="OGG02268.1"/>
    </source>
</evidence>
<dbReference type="PANTHER" id="PTHR13504:SF38">
    <property type="entry name" value="FIDO DOMAIN-CONTAINING PROTEIN"/>
    <property type="match status" value="1"/>
</dbReference>
<feature type="binding site" evidence="2">
    <location>
        <begin position="221"/>
        <end position="222"/>
    </location>
    <ligand>
        <name>ATP</name>
        <dbReference type="ChEBI" id="CHEBI:30616"/>
    </ligand>
</feature>
<dbReference type="Proteomes" id="UP000176665">
    <property type="component" value="Unassembled WGS sequence"/>
</dbReference>
<dbReference type="InterPro" id="IPR040198">
    <property type="entry name" value="Fido_containing"/>
</dbReference>
<gene>
    <name evidence="5" type="ORF">A2W14_00885</name>
</gene>
<feature type="domain" description="Fido" evidence="4">
    <location>
        <begin position="99"/>
        <end position="241"/>
    </location>
</feature>
<organism evidence="5 6">
    <name type="scientific">Candidatus Gottesmanbacteria bacterium RBG_16_37_8</name>
    <dbReference type="NCBI Taxonomy" id="1798371"/>
    <lineage>
        <taxon>Bacteria</taxon>
        <taxon>Candidatus Gottesmaniibacteriota</taxon>
    </lineage>
</organism>
<accession>A0A1F5YPY6</accession>
<evidence type="ECO:0000256" key="1">
    <source>
        <dbReference type="PIRSR" id="PIRSR640198-1"/>
    </source>
</evidence>
<dbReference type="Pfam" id="PF02661">
    <property type="entry name" value="Fic"/>
    <property type="match status" value="1"/>
</dbReference>
<name>A0A1F5YPY6_9BACT</name>
<protein>
    <recommendedName>
        <fullName evidence="4">Fido domain-containing protein</fullName>
    </recommendedName>
</protein>
<dbReference type="GO" id="GO:0005524">
    <property type="term" value="F:ATP binding"/>
    <property type="evidence" value="ECO:0007669"/>
    <property type="project" value="UniProtKB-KW"/>
</dbReference>
<dbReference type="STRING" id="1798371.A2W14_00885"/>
<dbReference type="Gene3D" id="1.10.3290.10">
    <property type="entry name" value="Fido-like domain"/>
    <property type="match status" value="1"/>
</dbReference>
<evidence type="ECO:0000256" key="2">
    <source>
        <dbReference type="PIRSR" id="PIRSR640198-2"/>
    </source>
</evidence>
<dbReference type="InterPro" id="IPR003812">
    <property type="entry name" value="Fido"/>
</dbReference>
<dbReference type="AlphaFoldDB" id="A0A1F5YPY6"/>
<feature type="binding site" evidence="2">
    <location>
        <begin position="183"/>
        <end position="190"/>
    </location>
    <ligand>
        <name>ATP</name>
        <dbReference type="ChEBI" id="CHEBI:30616"/>
    </ligand>
</feature>
<dbReference type="SUPFAM" id="SSF140931">
    <property type="entry name" value="Fic-like"/>
    <property type="match status" value="1"/>
</dbReference>
<keyword evidence="2" id="KW-0547">Nucleotide-binding</keyword>